<feature type="transmembrane region" description="Helical" evidence="1">
    <location>
        <begin position="267"/>
        <end position="287"/>
    </location>
</feature>
<feature type="transmembrane region" description="Helical" evidence="1">
    <location>
        <begin position="241"/>
        <end position="261"/>
    </location>
</feature>
<keyword evidence="1" id="KW-1133">Transmembrane helix</keyword>
<comment type="caution">
    <text evidence="2">The sequence shown here is derived from an EMBL/GenBank/DDBJ whole genome shotgun (WGS) entry which is preliminary data.</text>
</comment>
<dbReference type="EMBL" id="JACIJS010000010">
    <property type="protein sequence ID" value="MBB5516891.1"/>
    <property type="molecule type" value="Genomic_DNA"/>
</dbReference>
<reference evidence="2 3" key="1">
    <citation type="submission" date="2020-08" db="EMBL/GenBank/DDBJ databases">
        <title>Genomic Encyclopedia of Type Strains, Phase IV (KMG-IV): sequencing the most valuable type-strain genomes for metagenomic binning, comparative biology and taxonomic classification.</title>
        <authorList>
            <person name="Goeker M."/>
        </authorList>
    </citation>
    <scope>NUCLEOTIDE SEQUENCE [LARGE SCALE GENOMIC DNA]</scope>
    <source>
        <strain evidence="2 3">DSM 103377</strain>
    </source>
</reference>
<feature type="transmembrane region" description="Helical" evidence="1">
    <location>
        <begin position="171"/>
        <end position="188"/>
    </location>
</feature>
<gene>
    <name evidence="2" type="ORF">FHS89_002935</name>
</gene>
<keyword evidence="1" id="KW-0472">Membrane</keyword>
<feature type="transmembrane region" description="Helical" evidence="1">
    <location>
        <begin position="84"/>
        <end position="105"/>
    </location>
</feature>
<sequence length="358" mass="38636">MTDISQDDLRAAVEAGRISEAQAASLIALAQARSGARSGLRDAEEPFELFRGFNEVFVVVGLCVLLGGWLALALGAFSVDDEPLLAVFSTILSVAVLFVLSHYFIKRRRMVGPALLLTVSVVVSGLLLSSSVIYIWNDMEDPLGQRDLLLLFGIGLAVSGIHWWQFRVPIALGAIALLLYGFAVAILSPGWDVLNDPGGLFLLTGRSYVGVLTLLFGIGTFAMAMRFDLKDRFRVTRNTANAFWLHTVAATFIVSTIAVSLMQSGGWVAYGLLALFLVFMATVAIVVDRRSFIMAGIGYVIALSFTLFSDDGAPYFVLLLGIVLTLLGAKWADLRRGLMGLLPLGALADKLPPTKDML</sequence>
<accession>A0A840WQB4</accession>
<dbReference type="Proteomes" id="UP000553766">
    <property type="component" value="Unassembled WGS sequence"/>
</dbReference>
<proteinExistence type="predicted"/>
<feature type="transmembrane region" description="Helical" evidence="1">
    <location>
        <begin position="148"/>
        <end position="164"/>
    </location>
</feature>
<evidence type="ECO:0000256" key="1">
    <source>
        <dbReference type="SAM" id="Phobius"/>
    </source>
</evidence>
<dbReference type="AlphaFoldDB" id="A0A840WQB4"/>
<feature type="transmembrane region" description="Helical" evidence="1">
    <location>
        <begin position="292"/>
        <end position="309"/>
    </location>
</feature>
<protein>
    <recommendedName>
        <fullName evidence="4">DUF2157 domain-containing protein</fullName>
    </recommendedName>
</protein>
<keyword evidence="1" id="KW-0812">Transmembrane</keyword>
<name>A0A840WQB4_9RHOB</name>
<feature type="transmembrane region" description="Helical" evidence="1">
    <location>
        <begin position="114"/>
        <end position="136"/>
    </location>
</feature>
<dbReference type="RefSeq" id="WP_184012850.1">
    <property type="nucleotide sequence ID" value="NZ_JACIJS010000010.1"/>
</dbReference>
<keyword evidence="3" id="KW-1185">Reference proteome</keyword>
<organism evidence="2 3">
    <name type="scientific">Rubricella aquisinus</name>
    <dbReference type="NCBI Taxonomy" id="2028108"/>
    <lineage>
        <taxon>Bacteria</taxon>
        <taxon>Pseudomonadati</taxon>
        <taxon>Pseudomonadota</taxon>
        <taxon>Alphaproteobacteria</taxon>
        <taxon>Rhodobacterales</taxon>
        <taxon>Paracoccaceae</taxon>
        <taxon>Rubricella</taxon>
    </lineage>
</organism>
<feature type="transmembrane region" description="Helical" evidence="1">
    <location>
        <begin position="56"/>
        <end position="78"/>
    </location>
</feature>
<feature type="transmembrane region" description="Helical" evidence="1">
    <location>
        <begin position="315"/>
        <end position="332"/>
    </location>
</feature>
<evidence type="ECO:0000313" key="3">
    <source>
        <dbReference type="Proteomes" id="UP000553766"/>
    </source>
</evidence>
<evidence type="ECO:0008006" key="4">
    <source>
        <dbReference type="Google" id="ProtNLM"/>
    </source>
</evidence>
<feature type="transmembrane region" description="Helical" evidence="1">
    <location>
        <begin position="208"/>
        <end position="229"/>
    </location>
</feature>
<evidence type="ECO:0000313" key="2">
    <source>
        <dbReference type="EMBL" id="MBB5516891.1"/>
    </source>
</evidence>